<dbReference type="GeneID" id="79718048"/>
<organism evidence="1 2">
    <name type="scientific">Moellerella wisconsensis ATCC 35017</name>
    <dbReference type="NCBI Taxonomy" id="1354267"/>
    <lineage>
        <taxon>Bacteria</taxon>
        <taxon>Pseudomonadati</taxon>
        <taxon>Pseudomonadota</taxon>
        <taxon>Gammaproteobacteria</taxon>
        <taxon>Enterobacterales</taxon>
        <taxon>Morganellaceae</taxon>
        <taxon>Moellerella</taxon>
    </lineage>
</organism>
<evidence type="ECO:0008006" key="3">
    <source>
        <dbReference type="Google" id="ProtNLM"/>
    </source>
</evidence>
<dbReference type="InterPro" id="IPR011978">
    <property type="entry name" value="YgfB-like"/>
</dbReference>
<dbReference type="RefSeq" id="WP_053907782.1">
    <property type="nucleotide sequence ID" value="NZ_CAWMUS010000011.1"/>
</dbReference>
<dbReference type="InterPro" id="IPR036255">
    <property type="entry name" value="YgfB-like_sf"/>
</dbReference>
<dbReference type="PANTHER" id="PTHR33747">
    <property type="entry name" value="UPF0225 PROTEIN SCO1677"/>
    <property type="match status" value="1"/>
</dbReference>
<gene>
    <name evidence="1" type="ORF">M992_1244</name>
</gene>
<name>A0A0N0ZAE5_9GAMM</name>
<dbReference type="PANTHER" id="PTHR33747:SF1">
    <property type="entry name" value="ADENYLATE CYCLASE-ASSOCIATED CAP C-TERMINAL DOMAIN-CONTAINING PROTEIN"/>
    <property type="match status" value="1"/>
</dbReference>
<dbReference type="InterPro" id="IPR004027">
    <property type="entry name" value="SEC_C_motif"/>
</dbReference>
<dbReference type="NCBIfam" id="TIGR02292">
    <property type="entry name" value="ygfB_yecA"/>
    <property type="match status" value="1"/>
</dbReference>
<dbReference type="SUPFAM" id="SSF103642">
    <property type="entry name" value="Sec-C motif"/>
    <property type="match status" value="1"/>
</dbReference>
<dbReference type="AlphaFoldDB" id="A0A0N0ZAE5"/>
<dbReference type="NCBIfam" id="NF007704">
    <property type="entry name" value="PRK10396.1"/>
    <property type="match status" value="1"/>
</dbReference>
<dbReference type="Pfam" id="PF03695">
    <property type="entry name" value="UPF0149"/>
    <property type="match status" value="1"/>
</dbReference>
<evidence type="ECO:0000313" key="1">
    <source>
        <dbReference type="EMBL" id="KPD03367.1"/>
    </source>
</evidence>
<comment type="caution">
    <text evidence="1">The sequence shown here is derived from an EMBL/GenBank/DDBJ whole genome shotgun (WGS) entry which is preliminary data.</text>
</comment>
<sequence length="223" mass="25555">MSTITDKDFVWLNRILTKYGNKDSVLDVSELDGMLTAIITGPTILPPNEWMPAIWGGKEHTPDWQSDAELKRFITLILELGNIIEETLIDYPDQFEPMFNYREDQEKEYLIVEEWCFGFMRGAALQDWSGLPSERQADFDAIALHGREENFPLLSEMNEEQLLESIHAIQPAIVKLHQFYQPQRVIAHQEALNVPVVVAEKIGRNDPCPCGSGKKYKQCCLSK</sequence>
<dbReference type="Gene3D" id="3.10.450.50">
    <property type="match status" value="1"/>
</dbReference>
<proteinExistence type="predicted"/>
<dbReference type="Proteomes" id="UP000053226">
    <property type="component" value="Unassembled WGS sequence"/>
</dbReference>
<dbReference type="EMBL" id="LGAA01000011">
    <property type="protein sequence ID" value="KPD03367.1"/>
    <property type="molecule type" value="Genomic_DNA"/>
</dbReference>
<reference evidence="1 2" key="1">
    <citation type="submission" date="2015-07" db="EMBL/GenBank/DDBJ databases">
        <title>ATOL: Assembling a taxonomically balanced genome-scale reconstruction of the evolutionary history of the Enterobacteriaceae.</title>
        <authorList>
            <person name="Plunkett G.III."/>
            <person name="Neeno-Eckwall E.C."/>
            <person name="Glasner J.D."/>
            <person name="Perna N.T."/>
        </authorList>
    </citation>
    <scope>NUCLEOTIDE SEQUENCE [LARGE SCALE GENOMIC DNA]</scope>
    <source>
        <strain evidence="1 2">ATCC 35017</strain>
    </source>
</reference>
<dbReference type="SUPFAM" id="SSF101327">
    <property type="entry name" value="YgfB-like"/>
    <property type="match status" value="1"/>
</dbReference>
<accession>A0A0N0ZAE5</accession>
<dbReference type="OrthoDB" id="570299at2"/>
<dbReference type="Pfam" id="PF02810">
    <property type="entry name" value="SEC-C"/>
    <property type="match status" value="1"/>
</dbReference>
<protein>
    <recommendedName>
        <fullName evidence="3">YecA family protein</fullName>
    </recommendedName>
</protein>
<evidence type="ECO:0000313" key="2">
    <source>
        <dbReference type="Proteomes" id="UP000053226"/>
    </source>
</evidence>
<keyword evidence="2" id="KW-1185">Reference proteome</keyword>